<dbReference type="AlphaFoldDB" id="A0A5C6Z4T3"/>
<dbReference type="GO" id="GO:0006508">
    <property type="term" value="P:proteolysis"/>
    <property type="evidence" value="ECO:0007669"/>
    <property type="project" value="InterPro"/>
</dbReference>
<dbReference type="GO" id="GO:0004181">
    <property type="term" value="F:metallocarboxypeptidase activity"/>
    <property type="evidence" value="ECO:0007669"/>
    <property type="project" value="InterPro"/>
</dbReference>
<evidence type="ECO:0000313" key="3">
    <source>
        <dbReference type="EMBL" id="TXD74496.1"/>
    </source>
</evidence>
<evidence type="ECO:0000313" key="4">
    <source>
        <dbReference type="Proteomes" id="UP000321497"/>
    </source>
</evidence>
<sequence>MEISSWYRNHFEFRISGRYITMQHIYPLLDMYKLNYEISVPGLSETGQDIPLIKIGKGSEIILGWSQMHGNESTTTKALFDFLRFVSQKHYFQTEIEQFLNKYTFYVFPILNPDGAQLYTRENANKVDLNRDAQSLSQKESKCLRNTFDALKPSLCLNLHDQRSIYGFNDGKPATVSFLSPAADERRTITDSRKIAMRQIAKMDNVLQQYIPGQVGRYDDSFNEACVGDTFQKAGVPTILFEAGHFNQDYQREKTREFIFYALLSLFDIIGEKEQPMSHEKYFDIPENLKNYNDFILRNVKLQDEKKLVSVAIQYEEVLKNDQIIFSPIVDEIGKLESKFGHHEKDAEGSEILTNPQEKLTVGSNILEINNKYDKSVIYFQKLNSFIT</sequence>
<comment type="caution">
    <text evidence="3">The sequence shown here is derived from an EMBL/GenBank/DDBJ whole genome shotgun (WGS) entry which is preliminary data.</text>
</comment>
<gene>
    <name evidence="3" type="ORF">ESU54_04385</name>
</gene>
<dbReference type="RefSeq" id="WP_111843923.1">
    <property type="nucleotide sequence ID" value="NZ_UEGI01000003.1"/>
</dbReference>
<dbReference type="GO" id="GO:0008270">
    <property type="term" value="F:zinc ion binding"/>
    <property type="evidence" value="ECO:0007669"/>
    <property type="project" value="InterPro"/>
</dbReference>
<dbReference type="Pfam" id="PF00246">
    <property type="entry name" value="Peptidase_M14"/>
    <property type="match status" value="1"/>
</dbReference>
<evidence type="ECO:0000259" key="2">
    <source>
        <dbReference type="PROSITE" id="PS52035"/>
    </source>
</evidence>
<feature type="active site" description="Proton donor/acceptor" evidence="1">
    <location>
        <position position="242"/>
    </location>
</feature>
<dbReference type="OrthoDB" id="1119199at2"/>
<keyword evidence="4" id="KW-1185">Reference proteome</keyword>
<comment type="similarity">
    <text evidence="1">Belongs to the peptidase M14 family.</text>
</comment>
<evidence type="ECO:0000256" key="1">
    <source>
        <dbReference type="PROSITE-ProRule" id="PRU01379"/>
    </source>
</evidence>
<dbReference type="Proteomes" id="UP000321497">
    <property type="component" value="Unassembled WGS sequence"/>
</dbReference>
<feature type="domain" description="Peptidase M14" evidence="2">
    <location>
        <begin position="7"/>
        <end position="266"/>
    </location>
</feature>
<dbReference type="EMBL" id="VORT01000002">
    <property type="protein sequence ID" value="TXD74496.1"/>
    <property type="molecule type" value="Genomic_DNA"/>
</dbReference>
<accession>A0A5C6Z4T3</accession>
<dbReference type="PROSITE" id="PS52035">
    <property type="entry name" value="PEPTIDASE_M14"/>
    <property type="match status" value="1"/>
</dbReference>
<reference evidence="3 4" key="1">
    <citation type="submission" date="2019-08" db="EMBL/GenBank/DDBJ databases">
        <title>Genome of Aequorivita antarctica SW49 (type strain).</title>
        <authorList>
            <person name="Bowman J.P."/>
        </authorList>
    </citation>
    <scope>NUCLEOTIDE SEQUENCE [LARGE SCALE GENOMIC DNA]</scope>
    <source>
        <strain evidence="3 4">SW49</strain>
    </source>
</reference>
<proteinExistence type="inferred from homology"/>
<organism evidence="3 4">
    <name type="scientific">Aequorivita antarctica</name>
    <dbReference type="NCBI Taxonomy" id="153266"/>
    <lineage>
        <taxon>Bacteria</taxon>
        <taxon>Pseudomonadati</taxon>
        <taxon>Bacteroidota</taxon>
        <taxon>Flavobacteriia</taxon>
        <taxon>Flavobacteriales</taxon>
        <taxon>Flavobacteriaceae</taxon>
        <taxon>Aequorivita</taxon>
    </lineage>
</organism>
<dbReference type="SUPFAM" id="SSF53187">
    <property type="entry name" value="Zn-dependent exopeptidases"/>
    <property type="match status" value="1"/>
</dbReference>
<dbReference type="InterPro" id="IPR000834">
    <property type="entry name" value="Peptidase_M14"/>
</dbReference>
<dbReference type="Gene3D" id="3.40.630.10">
    <property type="entry name" value="Zn peptidases"/>
    <property type="match status" value="1"/>
</dbReference>
<name>A0A5C6Z4T3_9FLAO</name>
<protein>
    <submittedName>
        <fullName evidence="3">Peptidase M14</fullName>
    </submittedName>
</protein>